<dbReference type="Pfam" id="PF13719">
    <property type="entry name" value="Zn_ribbon_5"/>
    <property type="match status" value="1"/>
</dbReference>
<evidence type="ECO:0000259" key="3">
    <source>
        <dbReference type="Pfam" id="PF13719"/>
    </source>
</evidence>
<proteinExistence type="predicted"/>
<dbReference type="RefSeq" id="WP_169340616.1">
    <property type="nucleotide sequence ID" value="NZ_JABBZM010000014.1"/>
</dbReference>
<evidence type="ECO:0000313" key="4">
    <source>
        <dbReference type="EMBL" id="NMV39376.1"/>
    </source>
</evidence>
<feature type="region of interest" description="Disordered" evidence="1">
    <location>
        <begin position="276"/>
        <end position="310"/>
    </location>
</feature>
<keyword evidence="2" id="KW-0812">Transmembrane</keyword>
<evidence type="ECO:0000256" key="2">
    <source>
        <dbReference type="SAM" id="Phobius"/>
    </source>
</evidence>
<protein>
    <submittedName>
        <fullName evidence="4">DUF3426 domain-containing protein</fullName>
    </submittedName>
</protein>
<feature type="region of interest" description="Disordered" evidence="1">
    <location>
        <begin position="135"/>
        <end position="172"/>
    </location>
</feature>
<feature type="region of interest" description="Disordered" evidence="1">
    <location>
        <begin position="59"/>
        <end position="113"/>
    </location>
</feature>
<feature type="transmembrane region" description="Helical" evidence="2">
    <location>
        <begin position="336"/>
        <end position="356"/>
    </location>
</feature>
<organism evidence="4 5">
    <name type="scientific">Ralstonia insidiosa</name>
    <dbReference type="NCBI Taxonomy" id="190721"/>
    <lineage>
        <taxon>Bacteria</taxon>
        <taxon>Pseudomonadati</taxon>
        <taxon>Pseudomonadota</taxon>
        <taxon>Betaproteobacteria</taxon>
        <taxon>Burkholderiales</taxon>
        <taxon>Burkholderiaceae</taxon>
        <taxon>Ralstonia</taxon>
    </lineage>
</organism>
<dbReference type="EMBL" id="JABBZM010000014">
    <property type="protein sequence ID" value="NMV39376.1"/>
    <property type="molecule type" value="Genomic_DNA"/>
</dbReference>
<feature type="compositionally biased region" description="Basic and acidic residues" evidence="1">
    <location>
        <begin position="151"/>
        <end position="160"/>
    </location>
</feature>
<reference evidence="4 5" key="1">
    <citation type="submission" date="2020-04" db="EMBL/GenBank/DDBJ databases">
        <title>Ralstonia insidiosa genome sequencing and assembly.</title>
        <authorList>
            <person name="Martins R.C.R."/>
            <person name="Perdigao-Neto L.V."/>
            <person name="Levin A.S.S."/>
            <person name="Costa S.F."/>
        </authorList>
    </citation>
    <scope>NUCLEOTIDE SEQUENCE [LARGE SCALE GENOMIC DNA]</scope>
    <source>
        <strain evidence="4 5">5047</strain>
    </source>
</reference>
<evidence type="ECO:0000313" key="5">
    <source>
        <dbReference type="Proteomes" id="UP000575469"/>
    </source>
</evidence>
<dbReference type="InterPro" id="IPR011723">
    <property type="entry name" value="Znf/thioredoxin_put"/>
</dbReference>
<name>A0A848P417_9RALS</name>
<feature type="domain" description="Zinc finger/thioredoxin putative" evidence="3">
    <location>
        <begin position="13"/>
        <end position="46"/>
    </location>
</feature>
<gene>
    <name evidence="4" type="ORF">HGR00_15790</name>
</gene>
<dbReference type="InterPro" id="IPR021834">
    <property type="entry name" value="DUF3426"/>
</dbReference>
<feature type="compositionally biased region" description="Pro residues" evidence="1">
    <location>
        <begin position="85"/>
        <end position="97"/>
    </location>
</feature>
<dbReference type="AlphaFoldDB" id="A0A848P417"/>
<dbReference type="Proteomes" id="UP000575469">
    <property type="component" value="Unassembled WGS sequence"/>
</dbReference>
<dbReference type="NCBIfam" id="TIGR02098">
    <property type="entry name" value="MJ0042_CXXC"/>
    <property type="match status" value="1"/>
</dbReference>
<comment type="caution">
    <text evidence="4">The sequence shown here is derived from an EMBL/GenBank/DDBJ whole genome shotgun (WGS) entry which is preliminary data.</text>
</comment>
<keyword evidence="2" id="KW-1133">Transmembrane helix</keyword>
<accession>A0A848P417</accession>
<feature type="compositionally biased region" description="Low complexity" evidence="1">
    <location>
        <begin position="98"/>
        <end position="108"/>
    </location>
</feature>
<dbReference type="Pfam" id="PF11906">
    <property type="entry name" value="DUF3426"/>
    <property type="match status" value="1"/>
</dbReference>
<evidence type="ECO:0000256" key="1">
    <source>
        <dbReference type="SAM" id="MobiDB-lite"/>
    </source>
</evidence>
<keyword evidence="2" id="KW-0472">Membrane</keyword>
<sequence length="492" mass="52576">MASAPQAAPRLAARCPNCQTAFRVVADQLRLRGGLVRCGRCNHVFDGRAHLIELGATPTPPAATPVTPAPQQADSRVPAVGTAPAPVPAEPSTPPTEAPAEASPATPTAEDDHGFGMTLIWEEDVAEVHLGEVEGATPIPDAHPTAPDTRPLADEARTEAEAEVEAADEPAPAAIEPAADVPTAASAAPADPFHGLPPIREFEDDEDAFAAALPKQPSADLPLAPAVTAIPAPAVAKPEALAPAPPAAEKQDKHDSVWMRHETDPHTIFAPVPRRNHHARRAHDEHDGPTPQRTLTGAPRPRKARGPNHGVSAATLDFLRAAQAREQVRKSTGRRAMARIAIGFLIVLAVAQALFLGRSEIARRAPSTRPLWEALCQPLHCKITPPRDLDALQIESSQLQRQEGDASDQYVLTATLRNRAGNPVALPAIELVTTDLQDQLLSRRALLPNDYLNPTDRAYGTSGLPARAELPIRVRFQSQRPTANYRVLIFYP</sequence>